<sequence length="467" mass="52531">MPSGGPLPGRAETRTPEPPDRTEHENSPPRIRPKRTIRPPNSYAREQEEKSEANNARTQRKSNPRGRQRSQSDAPTGLEATAPDDPPTDVKALESTKLLKELIKLREEIKRRDEAHHEELQRVKTEFKAALAEVQQELRDLKNTTTQIPQSGFESVSQTSYEEILQELQSLRSAITTRNTTGDGPSWAQVAAGGDQAQPATAYPLLNNKTQNKEDNCIRVNTKPNGNEGEDEGENTFRRYLPPRTAVAHIQSALAITNETKDVQVLGVGTTRTGYVIRFADKTQAETARSNTLWLEELGNGTKLARPRFAVVAHRTPTEDFLSPESERTFIEKIVEENNMARRGHRISQVAWLKPRDKPIGKHGSLAIWFDTREAAEWTMDNGLLIGQRYIGSLMPYRLKERRCYRCQAFGHLAWACKEKARCGHCAAEHELRHCPSGVRARCLDCSGEHPTNDRSCPNPAKPPFTQ</sequence>
<dbReference type="VEuPathDB" id="FungiDB:EYZ11_013196"/>
<evidence type="ECO:0000256" key="1">
    <source>
        <dbReference type="SAM" id="Coils"/>
    </source>
</evidence>
<comment type="caution">
    <text evidence="3">The sequence shown here is derived from an EMBL/GenBank/DDBJ whole genome shotgun (WGS) entry which is preliminary data.</text>
</comment>
<dbReference type="Proteomes" id="UP000308092">
    <property type="component" value="Unassembled WGS sequence"/>
</dbReference>
<protein>
    <recommendedName>
        <fullName evidence="5">CCHC-type domain-containing protein</fullName>
    </recommendedName>
</protein>
<organism evidence="3 4">
    <name type="scientific">Aspergillus tanneri</name>
    <dbReference type="NCBI Taxonomy" id="1220188"/>
    <lineage>
        <taxon>Eukaryota</taxon>
        <taxon>Fungi</taxon>
        <taxon>Dikarya</taxon>
        <taxon>Ascomycota</taxon>
        <taxon>Pezizomycotina</taxon>
        <taxon>Eurotiomycetes</taxon>
        <taxon>Eurotiomycetidae</taxon>
        <taxon>Eurotiales</taxon>
        <taxon>Aspergillaceae</taxon>
        <taxon>Aspergillus</taxon>
        <taxon>Aspergillus subgen. Circumdati</taxon>
    </lineage>
</organism>
<gene>
    <name evidence="3" type="ORF">EYZ11_013196</name>
</gene>
<evidence type="ECO:0000313" key="3">
    <source>
        <dbReference type="EMBL" id="THC87355.1"/>
    </source>
</evidence>
<feature type="coiled-coil region" evidence="1">
    <location>
        <begin position="117"/>
        <end position="144"/>
    </location>
</feature>
<evidence type="ECO:0000256" key="2">
    <source>
        <dbReference type="SAM" id="MobiDB-lite"/>
    </source>
</evidence>
<name>A0A4S3IYI4_9EURO</name>
<keyword evidence="4" id="KW-1185">Reference proteome</keyword>
<dbReference type="STRING" id="1220188.A0A4S3IYI4"/>
<reference evidence="3 4" key="1">
    <citation type="submission" date="2019-03" db="EMBL/GenBank/DDBJ databases">
        <title>The genome sequence of a newly discovered highly antifungal drug resistant Aspergillus species, Aspergillus tanneri NIH 1004.</title>
        <authorList>
            <person name="Mounaud S."/>
            <person name="Singh I."/>
            <person name="Joardar V."/>
            <person name="Pakala S."/>
            <person name="Pakala S."/>
            <person name="Venepally P."/>
            <person name="Hoover J."/>
            <person name="Nierman W."/>
            <person name="Chung J."/>
            <person name="Losada L."/>
        </authorList>
    </citation>
    <scope>NUCLEOTIDE SEQUENCE [LARGE SCALE GENOMIC DNA]</scope>
    <source>
        <strain evidence="3 4">NIH1004</strain>
    </source>
</reference>
<feature type="compositionally biased region" description="Basic residues" evidence="2">
    <location>
        <begin position="58"/>
        <end position="68"/>
    </location>
</feature>
<proteinExistence type="predicted"/>
<keyword evidence="1" id="KW-0175">Coiled coil</keyword>
<evidence type="ECO:0008006" key="5">
    <source>
        <dbReference type="Google" id="ProtNLM"/>
    </source>
</evidence>
<dbReference type="EMBL" id="SOSA01001266">
    <property type="protein sequence ID" value="THC87355.1"/>
    <property type="molecule type" value="Genomic_DNA"/>
</dbReference>
<feature type="compositionally biased region" description="Basic and acidic residues" evidence="2">
    <location>
        <begin position="11"/>
        <end position="27"/>
    </location>
</feature>
<evidence type="ECO:0000313" key="4">
    <source>
        <dbReference type="Proteomes" id="UP000308092"/>
    </source>
</evidence>
<accession>A0A4S3IYI4</accession>
<feature type="region of interest" description="Disordered" evidence="2">
    <location>
        <begin position="1"/>
        <end position="93"/>
    </location>
</feature>
<dbReference type="AlphaFoldDB" id="A0A4S3IYI4"/>